<dbReference type="EMBL" id="CP023483">
    <property type="protein sequence ID" value="ATF25668.1"/>
    <property type="molecule type" value="Genomic_DNA"/>
</dbReference>
<gene>
    <name evidence="2" type="ORF">BTBSAS_40093</name>
    <name evidence="1" type="ORF">CNY62_04270</name>
</gene>
<dbReference type="KEGG" id="bths:CNY62_04270"/>
<dbReference type="Proteomes" id="UP000243591">
    <property type="component" value="Chromosome"/>
</dbReference>
<dbReference type="RefSeq" id="WP_029091726.1">
    <property type="nucleotide sequence ID" value="NZ_CBCPHX010000007.1"/>
</dbReference>
<sequence>MQINRSDVKVMKFNFETPEKQYEITSPEIQTNIVELAPVSNEDSEVFEKGKICRLELTFNIQLQDFKVEGLVTQSIQFVDYFDEIQKVPEEAIQELSRDLLDYVQRLTYDVTEISFDRPGYDLKFEPS</sequence>
<dbReference type="SUPFAM" id="SSF54611">
    <property type="entry name" value="SecB-like"/>
    <property type="match status" value="1"/>
</dbReference>
<dbReference type="InterPro" id="IPR035958">
    <property type="entry name" value="SecB-like_sf"/>
</dbReference>
<protein>
    <submittedName>
        <fullName evidence="1">DUF1149 domain-containing protein</fullName>
    </submittedName>
</protein>
<dbReference type="AlphaFoldDB" id="A0A1D2KE80"/>
<reference evidence="4" key="3">
    <citation type="submission" date="2018-04" db="EMBL/GenBank/DDBJ databases">
        <authorList>
            <person name="Illikoud N."/>
        </authorList>
    </citation>
    <scope>NUCLEOTIDE SEQUENCE [LARGE SCALE GENOMIC DNA]</scope>
</reference>
<evidence type="ECO:0000313" key="2">
    <source>
        <dbReference type="EMBL" id="SPP29070.1"/>
    </source>
</evidence>
<dbReference type="Pfam" id="PF06619">
    <property type="entry name" value="DUF1149"/>
    <property type="match status" value="1"/>
</dbReference>
<proteinExistence type="predicted"/>
<dbReference type="EMBL" id="OUNC01000034">
    <property type="protein sequence ID" value="SPP29070.1"/>
    <property type="molecule type" value="Genomic_DNA"/>
</dbReference>
<reference evidence="1 3" key="1">
    <citation type="submission" date="2017-09" db="EMBL/GenBank/DDBJ databases">
        <title>Complete Genome Sequences of Two Strains of the Meat Spoilage Bacterium Brochothrix thermosphacta Isolated from Ground Chicken.</title>
        <authorList>
            <person name="Paoli G.C."/>
            <person name="Wijey C."/>
            <person name="Chen C.-Y."/>
            <person name="Nguyen L."/>
            <person name="Yan X."/>
            <person name="Irwin P.L."/>
        </authorList>
    </citation>
    <scope>NUCLEOTIDE SEQUENCE [LARGE SCALE GENOMIC DNA]</scope>
    <source>
        <strain evidence="1 3">BI</strain>
    </source>
</reference>
<keyword evidence="3" id="KW-1185">Reference proteome</keyword>
<evidence type="ECO:0000313" key="3">
    <source>
        <dbReference type="Proteomes" id="UP000243591"/>
    </source>
</evidence>
<reference evidence="2" key="2">
    <citation type="submission" date="2018-04" db="EMBL/GenBank/DDBJ databases">
        <authorList>
            <person name="Go L.Y."/>
            <person name="Mitchell J.A."/>
        </authorList>
    </citation>
    <scope>NUCLEOTIDE SEQUENCE</scope>
    <source>
        <strain evidence="2">BSAS1 3</strain>
    </source>
</reference>
<dbReference type="PIRSF" id="PIRSF031568">
    <property type="entry name" value="UCP031568"/>
    <property type="match status" value="1"/>
</dbReference>
<evidence type="ECO:0000313" key="4">
    <source>
        <dbReference type="Proteomes" id="UP000270190"/>
    </source>
</evidence>
<organism evidence="1 3">
    <name type="scientific">Brochothrix thermosphacta</name>
    <name type="common">Microbacterium thermosphactum</name>
    <dbReference type="NCBI Taxonomy" id="2756"/>
    <lineage>
        <taxon>Bacteria</taxon>
        <taxon>Bacillati</taxon>
        <taxon>Bacillota</taxon>
        <taxon>Bacilli</taxon>
        <taxon>Bacillales</taxon>
        <taxon>Listeriaceae</taxon>
        <taxon>Brochothrix</taxon>
    </lineage>
</organism>
<dbReference type="OrthoDB" id="2304456at2"/>
<dbReference type="Gene3D" id="3.10.420.10">
    <property type="entry name" value="SecB-like"/>
    <property type="match status" value="1"/>
</dbReference>
<dbReference type="InterPro" id="IPR009530">
    <property type="entry name" value="DUF1149"/>
</dbReference>
<dbReference type="GeneID" id="66537742"/>
<dbReference type="Proteomes" id="UP000270190">
    <property type="component" value="Unassembled WGS sequence"/>
</dbReference>
<dbReference type="STRING" id="2756.BFR44_07600"/>
<accession>A0A1D2KE80</accession>
<name>A0A1D2KE80_BROTH</name>
<evidence type="ECO:0000313" key="1">
    <source>
        <dbReference type="EMBL" id="ATF25668.1"/>
    </source>
</evidence>